<dbReference type="Gene3D" id="3.40.50.1820">
    <property type="entry name" value="alpha/beta hydrolase"/>
    <property type="match status" value="1"/>
</dbReference>
<dbReference type="SUPFAM" id="SSF53474">
    <property type="entry name" value="alpha/beta-Hydrolases"/>
    <property type="match status" value="1"/>
</dbReference>
<accession>A0A930W2Q4</accession>
<dbReference type="InterPro" id="IPR029058">
    <property type="entry name" value="AB_hydrolase_fold"/>
</dbReference>
<evidence type="ECO:0000313" key="1">
    <source>
        <dbReference type="EMBL" id="MBF4809393.1"/>
    </source>
</evidence>
<dbReference type="AlphaFoldDB" id="A0A930W2Q4"/>
<comment type="caution">
    <text evidence="1">The sequence shown here is derived from an EMBL/GenBank/DDBJ whole genome shotgun (WGS) entry which is preliminary data.</text>
</comment>
<sequence>MDLSALPGNTITIGERSEVPGLLVILHGSLLMPKIAALISAEKIDVEKLPQWIAITAPSNQDCYSPWPAASVRTEAPNFGGFGREFLSDVVLPSVEKYAALATHTAEDTCPLTLLGYSLSGLCSLFEMQTTCRFDQYLLASPSTWFPNFVETFDTSHVRSDIRWCIASGENEGKHHPEPLRSVRQTTDALVEKLAPTAPKYQRLLDSYDHHKGLELRLQRLLQFGFGA</sequence>
<gene>
    <name evidence="1" type="ORF">HXK23_04140</name>
</gene>
<proteinExistence type="predicted"/>
<organism evidence="1 2">
    <name type="scientific">Lancefieldella parvula</name>
    <dbReference type="NCBI Taxonomy" id="1382"/>
    <lineage>
        <taxon>Bacteria</taxon>
        <taxon>Bacillati</taxon>
        <taxon>Actinomycetota</taxon>
        <taxon>Coriobacteriia</taxon>
        <taxon>Coriobacteriales</taxon>
        <taxon>Atopobiaceae</taxon>
        <taxon>Lancefieldella</taxon>
    </lineage>
</organism>
<dbReference type="Proteomes" id="UP000772566">
    <property type="component" value="Unassembled WGS sequence"/>
</dbReference>
<reference evidence="1" key="1">
    <citation type="submission" date="2020-04" db="EMBL/GenBank/DDBJ databases">
        <title>Deep metagenomics examines the oral microbiome during advanced dental caries in children, revealing novel taxa and co-occurrences with host molecules.</title>
        <authorList>
            <person name="Baker J.L."/>
            <person name="Morton J.T."/>
            <person name="Dinis M."/>
            <person name="Alvarez R."/>
            <person name="Tran N.C."/>
            <person name="Knight R."/>
            <person name="Edlund A."/>
        </authorList>
    </citation>
    <scope>NUCLEOTIDE SEQUENCE</scope>
    <source>
        <strain evidence="1">JCVI_22A_bin.2</strain>
    </source>
</reference>
<dbReference type="EMBL" id="JABZGT010000228">
    <property type="protein sequence ID" value="MBF4809393.1"/>
    <property type="molecule type" value="Genomic_DNA"/>
</dbReference>
<evidence type="ECO:0008006" key="3">
    <source>
        <dbReference type="Google" id="ProtNLM"/>
    </source>
</evidence>
<protein>
    <recommendedName>
        <fullName evidence="3">Esterase</fullName>
    </recommendedName>
</protein>
<name>A0A930W2Q4_9ACTN</name>
<evidence type="ECO:0000313" key="2">
    <source>
        <dbReference type="Proteomes" id="UP000772566"/>
    </source>
</evidence>